<evidence type="ECO:0000313" key="2">
    <source>
        <dbReference type="EMBL" id="OGY63633.1"/>
    </source>
</evidence>
<reference evidence="2 3" key="1">
    <citation type="journal article" date="2016" name="Nat. Commun.">
        <title>Thousands of microbial genomes shed light on interconnected biogeochemical processes in an aquifer system.</title>
        <authorList>
            <person name="Anantharaman K."/>
            <person name="Brown C.T."/>
            <person name="Hug L.A."/>
            <person name="Sharon I."/>
            <person name="Castelle C.J."/>
            <person name="Probst A.J."/>
            <person name="Thomas B.C."/>
            <person name="Singh A."/>
            <person name="Wilkins M.J."/>
            <person name="Karaoz U."/>
            <person name="Brodie E.L."/>
            <person name="Williams K.H."/>
            <person name="Hubbard S.S."/>
            <person name="Banfield J.F."/>
        </authorList>
    </citation>
    <scope>NUCLEOTIDE SEQUENCE [LARGE SCALE GENOMIC DNA]</scope>
</reference>
<dbReference type="STRING" id="1798404.A3B92_03205"/>
<evidence type="ECO:0000256" key="1">
    <source>
        <dbReference type="SAM" id="Coils"/>
    </source>
</evidence>
<protein>
    <submittedName>
        <fullName evidence="2">Uncharacterized protein</fullName>
    </submittedName>
</protein>
<comment type="caution">
    <text evidence="2">The sequence shown here is derived from an EMBL/GenBank/DDBJ whole genome shotgun (WGS) entry which is preliminary data.</text>
</comment>
<dbReference type="Proteomes" id="UP000177960">
    <property type="component" value="Unassembled WGS sequence"/>
</dbReference>
<accession>A0A1G1ZGD7</accession>
<gene>
    <name evidence="2" type="ORF">A3B92_03205</name>
</gene>
<dbReference type="EMBL" id="MHJG01000020">
    <property type="protein sequence ID" value="OGY63633.1"/>
    <property type="molecule type" value="Genomic_DNA"/>
</dbReference>
<organism evidence="2 3">
    <name type="scientific">Candidatus Harrisonbacteria bacterium RIFCSPHIGHO2_02_FULL_42_16</name>
    <dbReference type="NCBI Taxonomy" id="1798404"/>
    <lineage>
        <taxon>Bacteria</taxon>
        <taxon>Candidatus Harrisoniibacteriota</taxon>
    </lineage>
</organism>
<feature type="coiled-coil region" evidence="1">
    <location>
        <begin position="31"/>
        <end position="96"/>
    </location>
</feature>
<proteinExistence type="predicted"/>
<name>A0A1G1ZGD7_9BACT</name>
<dbReference type="AlphaFoldDB" id="A0A1G1ZGD7"/>
<sequence>MKEGFREGFYEEFLKKQGEILHGDDAELDLNDAILNRVEILDTGIKQLEKELAELKSEYDKKFKNLPETDEGWKEFTELQEKMDGKNKAVVSLNEEVDELFAKLPKDDETLDKKIKKLGEELAFRYFSKN</sequence>
<evidence type="ECO:0000313" key="3">
    <source>
        <dbReference type="Proteomes" id="UP000177960"/>
    </source>
</evidence>
<keyword evidence="1" id="KW-0175">Coiled coil</keyword>